<protein>
    <submittedName>
        <fullName evidence="1">Uncharacterized protein</fullName>
    </submittedName>
</protein>
<dbReference type="PANTHER" id="PTHR34410">
    <property type="entry name" value="INTRON-ENCODED HOMING ENDONUCLEASE, PUTATIVE-RELATED"/>
    <property type="match status" value="1"/>
</dbReference>
<sequence>MTDSWVVGNEGCDVELRRRQTLGLLEIMEATLNCEDNDLLVIGNEEDLAELETEPKCEEDRLLGIWKRVKRILNSKYDRLLGSWLFGKRRGTPNTINSWVVRNEGDDVELRRRPTLGLLETREGSILEMEPEKWLSHPRKAAVKKLVVGPWVGLISLPLVCTGLLVPSVSDALLALTGLHGMTPQDSDPILLLFGIGVMINRDSRGHSYFIVRVATIKDSDQGSTDVAFRTPLTRYEKSKCLGSGQRMVARLKLKGIDKRAPLGVEPADYFDSTRENLPSPDIMFSLNIILVATIKDSDQGSTDVAFRTPLTRYEKSKCLGSGQRMVARLKLKGIDKRAPLGVEPADYFDSTRENLPSPDIGSTDVAFRTPLTRYEKSKCLGSGQSMVARLKLKGIDKRAPLGVEHAA</sequence>
<keyword evidence="2" id="KW-1185">Reference proteome</keyword>
<reference evidence="1 2" key="1">
    <citation type="submission" date="2019-04" db="EMBL/GenBank/DDBJ databases">
        <title>An improved genome assembly and genetic linkage map for asparagus bean, Vigna unguiculata ssp. sesquipedialis.</title>
        <authorList>
            <person name="Xia Q."/>
            <person name="Zhang R."/>
            <person name="Dong Y."/>
        </authorList>
    </citation>
    <scope>NUCLEOTIDE SEQUENCE [LARGE SCALE GENOMIC DNA]</scope>
    <source>
        <tissue evidence="1">Leaf</tissue>
    </source>
</reference>
<dbReference type="EMBL" id="CP039349">
    <property type="protein sequence ID" value="QCD94105.1"/>
    <property type="molecule type" value="Genomic_DNA"/>
</dbReference>
<gene>
    <name evidence="1" type="ORF">DEO72_LG5g2184</name>
</gene>
<dbReference type="AlphaFoldDB" id="A0A4D6LZA5"/>
<organism evidence="1 2">
    <name type="scientific">Vigna unguiculata</name>
    <name type="common">Cowpea</name>
    <dbReference type="NCBI Taxonomy" id="3917"/>
    <lineage>
        <taxon>Eukaryota</taxon>
        <taxon>Viridiplantae</taxon>
        <taxon>Streptophyta</taxon>
        <taxon>Embryophyta</taxon>
        <taxon>Tracheophyta</taxon>
        <taxon>Spermatophyta</taxon>
        <taxon>Magnoliopsida</taxon>
        <taxon>eudicotyledons</taxon>
        <taxon>Gunneridae</taxon>
        <taxon>Pentapetalae</taxon>
        <taxon>rosids</taxon>
        <taxon>fabids</taxon>
        <taxon>Fabales</taxon>
        <taxon>Fabaceae</taxon>
        <taxon>Papilionoideae</taxon>
        <taxon>50 kb inversion clade</taxon>
        <taxon>NPAAA clade</taxon>
        <taxon>indigoferoid/millettioid clade</taxon>
        <taxon>Phaseoleae</taxon>
        <taxon>Vigna</taxon>
    </lineage>
</organism>
<proteinExistence type="predicted"/>
<evidence type="ECO:0000313" key="1">
    <source>
        <dbReference type="EMBL" id="QCD94105.1"/>
    </source>
</evidence>
<dbReference type="Proteomes" id="UP000501690">
    <property type="component" value="Linkage Group LG5"/>
</dbReference>
<evidence type="ECO:0000313" key="2">
    <source>
        <dbReference type="Proteomes" id="UP000501690"/>
    </source>
</evidence>
<accession>A0A4D6LZA5</accession>
<name>A0A4D6LZA5_VIGUN</name>
<dbReference type="PANTHER" id="PTHR34410:SF2">
    <property type="entry name" value="RRNA INTRON-ENCODED HOMING ENDONUCLEASE"/>
    <property type="match status" value="1"/>
</dbReference>